<dbReference type="Gene3D" id="6.20.240.60">
    <property type="match status" value="1"/>
</dbReference>
<feature type="non-terminal residue" evidence="2">
    <location>
        <position position="115"/>
    </location>
</feature>
<dbReference type="EMBL" id="BTSY01000002">
    <property type="protein sequence ID" value="GMT15552.1"/>
    <property type="molecule type" value="Genomic_DNA"/>
</dbReference>
<gene>
    <name evidence="2" type="ORF">PFISCL1PPCAC_6849</name>
</gene>
<dbReference type="GO" id="GO:0016787">
    <property type="term" value="F:hydrolase activity"/>
    <property type="evidence" value="ECO:0007669"/>
    <property type="project" value="InterPro"/>
</dbReference>
<protein>
    <recommendedName>
        <fullName evidence="1">Cell wall hydrolase SleB domain-containing protein</fullName>
    </recommendedName>
</protein>
<comment type="caution">
    <text evidence="2">The sequence shown here is derived from an EMBL/GenBank/DDBJ whole genome shotgun (WGS) entry which is preliminary data.</text>
</comment>
<evidence type="ECO:0000313" key="2">
    <source>
        <dbReference type="EMBL" id="GMT15552.1"/>
    </source>
</evidence>
<sequence>EARGEPYEGQVAVAHVIKNRAQTNRGYWGGSSIAGVCLHPHQFECWNNRKPWNTHPQGEGWEGLDGMVRGVLEGRIGDPTNGARYYNNPDKEGYPGWTNNVRRGVKIANHQFYND</sequence>
<dbReference type="InterPro" id="IPR011105">
    <property type="entry name" value="Cell_wall_hydrolase_SleB"/>
</dbReference>
<organism evidence="2 3">
    <name type="scientific">Pristionchus fissidentatus</name>
    <dbReference type="NCBI Taxonomy" id="1538716"/>
    <lineage>
        <taxon>Eukaryota</taxon>
        <taxon>Metazoa</taxon>
        <taxon>Ecdysozoa</taxon>
        <taxon>Nematoda</taxon>
        <taxon>Chromadorea</taxon>
        <taxon>Rhabditida</taxon>
        <taxon>Rhabditina</taxon>
        <taxon>Diplogasteromorpha</taxon>
        <taxon>Diplogasteroidea</taxon>
        <taxon>Neodiplogasteridae</taxon>
        <taxon>Pristionchus</taxon>
    </lineage>
</organism>
<dbReference type="Pfam" id="PF07486">
    <property type="entry name" value="Hydrolase_2"/>
    <property type="match status" value="1"/>
</dbReference>
<name>A0AAV5VBG5_9BILA</name>
<dbReference type="Proteomes" id="UP001432322">
    <property type="component" value="Unassembled WGS sequence"/>
</dbReference>
<feature type="non-terminal residue" evidence="2">
    <location>
        <position position="1"/>
    </location>
</feature>
<evidence type="ECO:0000259" key="1">
    <source>
        <dbReference type="Pfam" id="PF07486"/>
    </source>
</evidence>
<accession>A0AAV5VBG5</accession>
<dbReference type="AlphaFoldDB" id="A0AAV5VBG5"/>
<dbReference type="Gene3D" id="1.10.10.2520">
    <property type="entry name" value="Cell wall hydrolase SleB, domain 1"/>
    <property type="match status" value="1"/>
</dbReference>
<evidence type="ECO:0000313" key="3">
    <source>
        <dbReference type="Proteomes" id="UP001432322"/>
    </source>
</evidence>
<reference evidence="2" key="1">
    <citation type="submission" date="2023-10" db="EMBL/GenBank/DDBJ databases">
        <title>Genome assembly of Pristionchus species.</title>
        <authorList>
            <person name="Yoshida K."/>
            <person name="Sommer R.J."/>
        </authorList>
    </citation>
    <scope>NUCLEOTIDE SEQUENCE</scope>
    <source>
        <strain evidence="2">RS5133</strain>
    </source>
</reference>
<dbReference type="InterPro" id="IPR042047">
    <property type="entry name" value="SleB_dom1"/>
</dbReference>
<keyword evidence="3" id="KW-1185">Reference proteome</keyword>
<proteinExistence type="predicted"/>
<feature type="domain" description="Cell wall hydrolase SleB" evidence="1">
    <location>
        <begin position="4"/>
        <end position="113"/>
    </location>
</feature>